<name>A0A4Q2JPL8_9MICO</name>
<accession>A0A4Q2JPL8</accession>
<protein>
    <submittedName>
        <fullName evidence="2">Uncharacterized protein</fullName>
    </submittedName>
</protein>
<proteinExistence type="predicted"/>
<dbReference type="OrthoDB" id="16363at33877"/>
<dbReference type="AlphaFoldDB" id="A0A4Q2JPL8"/>
<dbReference type="RefSeq" id="WP_129230977.1">
    <property type="nucleotide sequence ID" value="NZ_SDPO01000002.1"/>
</dbReference>
<evidence type="ECO:0000313" key="3">
    <source>
        <dbReference type="Proteomes" id="UP000292935"/>
    </source>
</evidence>
<evidence type="ECO:0000313" key="2">
    <source>
        <dbReference type="EMBL" id="RXZ48639.1"/>
    </source>
</evidence>
<keyword evidence="3" id="KW-1185">Reference proteome</keyword>
<dbReference type="Proteomes" id="UP000292935">
    <property type="component" value="Unassembled WGS sequence"/>
</dbReference>
<feature type="transmembrane region" description="Helical" evidence="1">
    <location>
        <begin position="7"/>
        <end position="25"/>
    </location>
</feature>
<organism evidence="2 3">
    <name type="scientific">Agromyces fucosus</name>
    <dbReference type="NCBI Taxonomy" id="41985"/>
    <lineage>
        <taxon>Bacteria</taxon>
        <taxon>Bacillati</taxon>
        <taxon>Actinomycetota</taxon>
        <taxon>Actinomycetes</taxon>
        <taxon>Micrococcales</taxon>
        <taxon>Microbacteriaceae</taxon>
        <taxon>Agromyces</taxon>
    </lineage>
</organism>
<sequence>MPIAAFLRIWLACVVACFPLLALLLTPELMRSRAGSEQLLMIGTFALLALLVAAFIAAPWMGAIAAPVAERWTPRVALAKTRAVWRSRTGSAWLVLAAAVLIYAAAQAVGYWVGTVVPSVSDNPAFGTDASEPRWLIDYPAYVLQALTIYSITTLAIAWYGWRMRTLSLASAGARTRASETRSHETLTGRSCTS</sequence>
<reference evidence="2 3" key="1">
    <citation type="submission" date="2019-01" db="EMBL/GenBank/DDBJ databases">
        <authorList>
            <person name="Li J."/>
        </authorList>
    </citation>
    <scope>NUCLEOTIDE SEQUENCE [LARGE SCALE GENOMIC DNA]</scope>
    <source>
        <strain evidence="2 3">CCUG 35506</strain>
    </source>
</reference>
<keyword evidence="1" id="KW-1133">Transmembrane helix</keyword>
<keyword evidence="1" id="KW-0472">Membrane</keyword>
<keyword evidence="1" id="KW-0812">Transmembrane</keyword>
<gene>
    <name evidence="2" type="ORF">ESP57_06470</name>
</gene>
<evidence type="ECO:0000256" key="1">
    <source>
        <dbReference type="SAM" id="Phobius"/>
    </source>
</evidence>
<dbReference type="EMBL" id="SDPO01000002">
    <property type="protein sequence ID" value="RXZ48639.1"/>
    <property type="molecule type" value="Genomic_DNA"/>
</dbReference>
<feature type="transmembrane region" description="Helical" evidence="1">
    <location>
        <begin position="142"/>
        <end position="162"/>
    </location>
</feature>
<comment type="caution">
    <text evidence="2">The sequence shown here is derived from an EMBL/GenBank/DDBJ whole genome shotgun (WGS) entry which is preliminary data.</text>
</comment>
<feature type="transmembrane region" description="Helical" evidence="1">
    <location>
        <begin position="45"/>
        <end position="69"/>
    </location>
</feature>
<feature type="transmembrane region" description="Helical" evidence="1">
    <location>
        <begin position="90"/>
        <end position="113"/>
    </location>
</feature>